<evidence type="ECO:0000313" key="2">
    <source>
        <dbReference type="Proteomes" id="UP001501476"/>
    </source>
</evidence>
<protein>
    <submittedName>
        <fullName evidence="1">HopJ type III effector protein</fullName>
    </submittedName>
</protein>
<dbReference type="EMBL" id="BAAADG010000002">
    <property type="protein sequence ID" value="GAA0217072.1"/>
    <property type="molecule type" value="Genomic_DNA"/>
</dbReference>
<reference evidence="2" key="1">
    <citation type="journal article" date="2019" name="Int. J. Syst. Evol. Microbiol.">
        <title>The Global Catalogue of Microorganisms (GCM) 10K type strain sequencing project: providing services to taxonomists for standard genome sequencing and annotation.</title>
        <authorList>
            <consortium name="The Broad Institute Genomics Platform"/>
            <consortium name="The Broad Institute Genome Sequencing Center for Infectious Disease"/>
            <person name="Wu L."/>
            <person name="Ma J."/>
        </authorList>
    </citation>
    <scope>NUCLEOTIDE SEQUENCE [LARGE SCALE GENOMIC DNA]</scope>
    <source>
        <strain evidence="2">JCM 6886</strain>
    </source>
</reference>
<dbReference type="Gene3D" id="3.20.160.10">
    <property type="entry name" value="vpa0580 domain like"/>
    <property type="match status" value="1"/>
</dbReference>
<comment type="caution">
    <text evidence="1">The sequence shown here is derived from an EMBL/GenBank/DDBJ whole genome shotgun (WGS) entry which is preliminary data.</text>
</comment>
<dbReference type="Proteomes" id="UP001501476">
    <property type="component" value="Unassembled WGS sequence"/>
</dbReference>
<sequence>MAMKETIPTLIKLDQSTKLEKISPDLLMNNGDNMELQSFITQLKTQPESIEFEDTMSVIDANYVFTPTAFKNGGTTNEAGQNNGSCKILGFGKKHSLSVDDTLACFGKYYREDVLANPTGDDHQNIRHFMKTGWDGVIFEGDPLTAL</sequence>
<dbReference type="Pfam" id="PF08888">
    <property type="entry name" value="HopJ"/>
    <property type="match status" value="1"/>
</dbReference>
<organism evidence="1 2">
    <name type="scientific">Methylophaga marina</name>
    <dbReference type="NCBI Taxonomy" id="45495"/>
    <lineage>
        <taxon>Bacteria</taxon>
        <taxon>Pseudomonadati</taxon>
        <taxon>Pseudomonadota</taxon>
        <taxon>Gammaproteobacteria</taxon>
        <taxon>Thiotrichales</taxon>
        <taxon>Piscirickettsiaceae</taxon>
        <taxon>Methylophaga</taxon>
    </lineage>
</organism>
<dbReference type="InterPro" id="IPR038604">
    <property type="entry name" value="HopJ_sf"/>
</dbReference>
<dbReference type="RefSeq" id="WP_339608403.1">
    <property type="nucleotide sequence ID" value="NZ_AP027741.1"/>
</dbReference>
<accession>A0ABP3CWI0</accession>
<evidence type="ECO:0000313" key="1">
    <source>
        <dbReference type="EMBL" id="GAA0217072.1"/>
    </source>
</evidence>
<proteinExistence type="predicted"/>
<dbReference type="InterPro" id="IPR014984">
    <property type="entry name" value="HopJ"/>
</dbReference>
<keyword evidence="2" id="KW-1185">Reference proteome</keyword>
<gene>
    <name evidence="1" type="ORF">GCM10008964_05760</name>
</gene>
<name>A0ABP3CWI0_9GAMM</name>